<protein>
    <submittedName>
        <fullName evidence="2">Integral membrane protein</fullName>
    </submittedName>
</protein>
<feature type="compositionally biased region" description="Low complexity" evidence="1">
    <location>
        <begin position="17"/>
        <end position="26"/>
    </location>
</feature>
<dbReference type="EMBL" id="CADCUY010000006">
    <property type="protein sequence ID" value="CAA9384019.1"/>
    <property type="molecule type" value="Genomic_DNA"/>
</dbReference>
<evidence type="ECO:0000313" key="2">
    <source>
        <dbReference type="EMBL" id="CAA9384019.1"/>
    </source>
</evidence>
<evidence type="ECO:0000256" key="1">
    <source>
        <dbReference type="SAM" id="MobiDB-lite"/>
    </source>
</evidence>
<feature type="compositionally biased region" description="Basic residues" evidence="1">
    <location>
        <begin position="232"/>
        <end position="245"/>
    </location>
</feature>
<proteinExistence type="predicted"/>
<name>A0A6J4NCE2_9ACTN</name>
<gene>
    <name evidence="2" type="ORF">AVDCRST_MAG35-20</name>
</gene>
<feature type="compositionally biased region" description="Basic residues" evidence="1">
    <location>
        <begin position="91"/>
        <end position="112"/>
    </location>
</feature>
<accession>A0A6J4NCE2</accession>
<feature type="non-terminal residue" evidence="2">
    <location>
        <position position="1"/>
    </location>
</feature>
<feature type="compositionally biased region" description="Gly residues" evidence="1">
    <location>
        <begin position="126"/>
        <end position="135"/>
    </location>
</feature>
<feature type="compositionally biased region" description="Basic residues" evidence="1">
    <location>
        <begin position="32"/>
        <end position="41"/>
    </location>
</feature>
<dbReference type="AlphaFoldDB" id="A0A6J4NCE2"/>
<reference evidence="2" key="1">
    <citation type="submission" date="2020-02" db="EMBL/GenBank/DDBJ databases">
        <authorList>
            <person name="Meier V. D."/>
        </authorList>
    </citation>
    <scope>NUCLEOTIDE SEQUENCE</scope>
    <source>
        <strain evidence="2">AVDCRST_MAG35</strain>
    </source>
</reference>
<sequence length="245" mass="25884">EHHRGAGAAAGAGAAGGARAADPVAGRGDHRVQRRRGRRGAGRGGARLVLGAGRVRRRLGDRGRLGARGGVAVLRPRPRGPRAARAPGAARGRRLLLRPRGVRHRRRRRCAGRRAGGAALDRRPGAGRGQPGGDAGAVHRPAPRGPRARLALGGRRLRPDDAVHLPLRGAPGRARAEQRVRLVVGRPGRGPGHRRGRGARGGAGVARRRLLRPDGDGRRRRPGRRVLVLRAGGRRRRSGRGARAV</sequence>
<feature type="region of interest" description="Disordered" evidence="1">
    <location>
        <begin position="183"/>
        <end position="245"/>
    </location>
</feature>
<feature type="region of interest" description="Disordered" evidence="1">
    <location>
        <begin position="1"/>
        <end position="45"/>
    </location>
</feature>
<feature type="region of interest" description="Disordered" evidence="1">
    <location>
        <begin position="72"/>
        <end position="157"/>
    </location>
</feature>
<feature type="non-terminal residue" evidence="2">
    <location>
        <position position="245"/>
    </location>
</feature>
<organism evidence="2">
    <name type="scientific">uncultured Quadrisphaera sp</name>
    <dbReference type="NCBI Taxonomy" id="904978"/>
    <lineage>
        <taxon>Bacteria</taxon>
        <taxon>Bacillati</taxon>
        <taxon>Actinomycetota</taxon>
        <taxon>Actinomycetes</taxon>
        <taxon>Kineosporiales</taxon>
        <taxon>Kineosporiaceae</taxon>
        <taxon>Quadrisphaera</taxon>
        <taxon>environmental samples</taxon>
    </lineage>
</organism>